<protein>
    <submittedName>
        <fullName evidence="1">HNHc domain containing protein</fullName>
    </submittedName>
</protein>
<gene>
    <name evidence="1" type="ORF">UFOVP54_246</name>
</gene>
<name>A0A6J5L0D7_9CAUD</name>
<accession>A0A6J5L0D7</accession>
<sequence length="206" mass="24072">MKTCKKCNKEFEPQKGLINFCSLSCRNSKEQTPEVRKKKSEAALNSDKVKTANKGRNQEHWNRVAAKRNAIYRNKIMTSEYSDLKFEQLRKRIFIEQEGKCNCCGISEWMGKVLTLELEHKDGNHYNNERSNVEMICPNCHSQTSTWRGRNKPSNRNKISDEVLLSSLLDNNWNMRQALIQVELAAKGGNYKRCHQLKRDFEEIDK</sequence>
<dbReference type="CDD" id="cd00085">
    <property type="entry name" value="HNHc"/>
    <property type="match status" value="1"/>
</dbReference>
<evidence type="ECO:0000313" key="1">
    <source>
        <dbReference type="EMBL" id="CAB4125830.1"/>
    </source>
</evidence>
<dbReference type="EMBL" id="LR796188">
    <property type="protein sequence ID" value="CAB4125830.1"/>
    <property type="molecule type" value="Genomic_DNA"/>
</dbReference>
<proteinExistence type="predicted"/>
<dbReference type="InterPro" id="IPR003615">
    <property type="entry name" value="HNH_nuc"/>
</dbReference>
<reference evidence="1" key="1">
    <citation type="submission" date="2020-04" db="EMBL/GenBank/DDBJ databases">
        <authorList>
            <person name="Chiriac C."/>
            <person name="Salcher M."/>
            <person name="Ghai R."/>
            <person name="Kavagutti S V."/>
        </authorList>
    </citation>
    <scope>NUCLEOTIDE SEQUENCE</scope>
</reference>
<organism evidence="1">
    <name type="scientific">uncultured Caudovirales phage</name>
    <dbReference type="NCBI Taxonomy" id="2100421"/>
    <lineage>
        <taxon>Viruses</taxon>
        <taxon>Duplodnaviria</taxon>
        <taxon>Heunggongvirae</taxon>
        <taxon>Uroviricota</taxon>
        <taxon>Caudoviricetes</taxon>
        <taxon>Peduoviridae</taxon>
        <taxon>Maltschvirus</taxon>
        <taxon>Maltschvirus maltsch</taxon>
    </lineage>
</organism>